<dbReference type="EMBL" id="WLZY01000006">
    <property type="protein sequence ID" value="NDL59039.1"/>
    <property type="molecule type" value="Genomic_DNA"/>
</dbReference>
<keyword evidence="1" id="KW-0732">Signal</keyword>
<dbReference type="AlphaFoldDB" id="A0A7K3M6U7"/>
<organism evidence="3 4">
    <name type="scientific">Phytoactinopolyspora mesophila</name>
    <dbReference type="NCBI Taxonomy" id="2650750"/>
    <lineage>
        <taxon>Bacteria</taxon>
        <taxon>Bacillati</taxon>
        <taxon>Actinomycetota</taxon>
        <taxon>Actinomycetes</taxon>
        <taxon>Jiangellales</taxon>
        <taxon>Jiangellaceae</taxon>
        <taxon>Phytoactinopolyspora</taxon>
    </lineage>
</organism>
<dbReference type="RefSeq" id="WP_162451732.1">
    <property type="nucleotide sequence ID" value="NZ_WLZY01000006.1"/>
</dbReference>
<dbReference type="PANTHER" id="PTHR46211">
    <property type="entry name" value="GLYCEROPHOSPHORYL DIESTER PHOSPHODIESTERASE"/>
    <property type="match status" value="1"/>
</dbReference>
<dbReference type="GO" id="GO:0008081">
    <property type="term" value="F:phosphoric diester hydrolase activity"/>
    <property type="evidence" value="ECO:0007669"/>
    <property type="project" value="InterPro"/>
</dbReference>
<protein>
    <recommendedName>
        <fullName evidence="2">GP-PDE domain-containing protein</fullName>
    </recommendedName>
</protein>
<evidence type="ECO:0000313" key="4">
    <source>
        <dbReference type="Proteomes" id="UP000460435"/>
    </source>
</evidence>
<dbReference type="GO" id="GO:0006629">
    <property type="term" value="P:lipid metabolic process"/>
    <property type="evidence" value="ECO:0007669"/>
    <property type="project" value="InterPro"/>
</dbReference>
<sequence>MGSLAVSRTLRRGIAVVLAVVVATAAALFAAASASPDEVQHTKKPADSSGEMLIAAHRGASGMAPSNTLTAFSLGIKQKADFIEFDLHLTADDEIVLVHDTVLDTTTNVRELFPDRAPWRVRDFTLDEIKQLDAGSPFNPRFTGEEVPTLREAIELINHRAGVQLDVKSPHLYPGISERIIEELEAVPGYLPGALKRGLIQVLAFDREWLTEDFMPIAPDGITFVPMWGAGNIPSREALEETAEYTDWMITAFDNVANNPRLHDDLHDLGFNFGLYTLNDAGRMYDAYDLGAAAVATDYPDMLREMIDHGLLGLEFEPPEDDAEDIVFESSHYRLVLSTSPDTRIVNLGFDPSGQGQHREILNHTTRGTVPFVGVGQFSPVLPIGEPAEIVQSDDGRELSLLGIPMLGEPIEVDWEFRFEDEWFDHEMTWHVNGETSEPVYQVGWGLDTGLPRIGDNEILDRERSHAMPMSDWTVAWDDNLTVVAAYQDGSAWADDDVFFSTAHNFIAWTPHWESGGRDWPAGEYDGGKWRIGASGTGGDEEYATQLHAELNG</sequence>
<dbReference type="InterPro" id="IPR030395">
    <property type="entry name" value="GP_PDE_dom"/>
</dbReference>
<feature type="signal peptide" evidence="1">
    <location>
        <begin position="1"/>
        <end position="34"/>
    </location>
</feature>
<gene>
    <name evidence="3" type="ORF">F7O44_18390</name>
</gene>
<dbReference type="PROSITE" id="PS51704">
    <property type="entry name" value="GP_PDE"/>
    <property type="match status" value="1"/>
</dbReference>
<dbReference type="Gene3D" id="3.20.20.190">
    <property type="entry name" value="Phosphatidylinositol (PI) phosphodiesterase"/>
    <property type="match status" value="1"/>
</dbReference>
<keyword evidence="4" id="KW-1185">Reference proteome</keyword>
<evidence type="ECO:0000259" key="2">
    <source>
        <dbReference type="PROSITE" id="PS51704"/>
    </source>
</evidence>
<reference evidence="3 4" key="1">
    <citation type="submission" date="2019-11" db="EMBL/GenBank/DDBJ databases">
        <authorList>
            <person name="Li X.-J."/>
            <person name="Feng X.-M."/>
        </authorList>
    </citation>
    <scope>NUCLEOTIDE SEQUENCE [LARGE SCALE GENOMIC DNA]</scope>
    <source>
        <strain evidence="3 4">XMNu-373</strain>
    </source>
</reference>
<comment type="caution">
    <text evidence="3">The sequence shown here is derived from an EMBL/GenBank/DDBJ whole genome shotgun (WGS) entry which is preliminary data.</text>
</comment>
<feature type="domain" description="GP-PDE" evidence="2">
    <location>
        <begin position="52"/>
        <end position="307"/>
    </location>
</feature>
<feature type="chain" id="PRO_5029747627" description="GP-PDE domain-containing protein" evidence="1">
    <location>
        <begin position="35"/>
        <end position="553"/>
    </location>
</feature>
<evidence type="ECO:0000313" key="3">
    <source>
        <dbReference type="EMBL" id="NDL59039.1"/>
    </source>
</evidence>
<dbReference type="Pfam" id="PF03009">
    <property type="entry name" value="GDPD"/>
    <property type="match status" value="1"/>
</dbReference>
<evidence type="ECO:0000256" key="1">
    <source>
        <dbReference type="SAM" id="SignalP"/>
    </source>
</evidence>
<dbReference type="Proteomes" id="UP000460435">
    <property type="component" value="Unassembled WGS sequence"/>
</dbReference>
<proteinExistence type="predicted"/>
<name>A0A7K3M6U7_9ACTN</name>
<dbReference type="SUPFAM" id="SSF51695">
    <property type="entry name" value="PLC-like phosphodiesterases"/>
    <property type="match status" value="1"/>
</dbReference>
<dbReference type="PANTHER" id="PTHR46211:SF1">
    <property type="entry name" value="GLYCEROPHOSPHODIESTER PHOSPHODIESTERASE, CYTOPLASMIC"/>
    <property type="match status" value="1"/>
</dbReference>
<dbReference type="InterPro" id="IPR017946">
    <property type="entry name" value="PLC-like_Pdiesterase_TIM-brl"/>
</dbReference>
<accession>A0A7K3M6U7</accession>